<organism evidence="1 2">
    <name type="scientific">Ureibacillus acetophenoni</name>
    <dbReference type="NCBI Taxonomy" id="614649"/>
    <lineage>
        <taxon>Bacteria</taxon>
        <taxon>Bacillati</taxon>
        <taxon>Bacillota</taxon>
        <taxon>Bacilli</taxon>
        <taxon>Bacillales</taxon>
        <taxon>Caryophanaceae</taxon>
        <taxon>Ureibacillus</taxon>
    </lineage>
</organism>
<dbReference type="AlphaFoldDB" id="A0A285UUN4"/>
<protein>
    <submittedName>
        <fullName evidence="1">Uncharacterized protein</fullName>
    </submittedName>
</protein>
<gene>
    <name evidence="1" type="ORF">SAMN05877842_1189</name>
</gene>
<dbReference type="Proteomes" id="UP000219252">
    <property type="component" value="Unassembled WGS sequence"/>
</dbReference>
<sequence length="37" mass="4675">MYDKDLIRFVKSLNIPFKVIECPNRRWRQKTYHYLMA</sequence>
<accession>A0A285UUN4</accession>
<reference evidence="2" key="1">
    <citation type="submission" date="2017-08" db="EMBL/GenBank/DDBJ databases">
        <authorList>
            <person name="Varghese N."/>
            <person name="Submissions S."/>
        </authorList>
    </citation>
    <scope>NUCLEOTIDE SEQUENCE [LARGE SCALE GENOMIC DNA]</scope>
    <source>
        <strain evidence="2">JC23</strain>
    </source>
</reference>
<evidence type="ECO:0000313" key="1">
    <source>
        <dbReference type="EMBL" id="SOC43951.1"/>
    </source>
</evidence>
<dbReference type="EMBL" id="OBQC01000018">
    <property type="protein sequence ID" value="SOC43951.1"/>
    <property type="molecule type" value="Genomic_DNA"/>
</dbReference>
<name>A0A285UUN4_9BACL</name>
<evidence type="ECO:0000313" key="2">
    <source>
        <dbReference type="Proteomes" id="UP000219252"/>
    </source>
</evidence>
<proteinExistence type="predicted"/>
<keyword evidence="2" id="KW-1185">Reference proteome</keyword>